<dbReference type="eggNOG" id="KOG1970">
    <property type="taxonomic scope" value="Eukaryota"/>
</dbReference>
<name>K0KJE7_WICCF</name>
<evidence type="ECO:0000256" key="3">
    <source>
        <dbReference type="ARBA" id="ARBA00022741"/>
    </source>
</evidence>
<feature type="compositionally biased region" description="Acidic residues" evidence="8">
    <location>
        <begin position="604"/>
        <end position="628"/>
    </location>
</feature>
<keyword evidence="5" id="KW-0067">ATP-binding</keyword>
<comment type="subcellular location">
    <subcellularLocation>
        <location evidence="1">Nucleus</location>
    </subcellularLocation>
</comment>
<dbReference type="InterPro" id="IPR027417">
    <property type="entry name" value="P-loop_NTPase"/>
</dbReference>
<dbReference type="AlphaFoldDB" id="K0KJE7"/>
<dbReference type="HOGENOM" id="CLU_027373_0_0_1"/>
<dbReference type="Pfam" id="PF03215">
    <property type="entry name" value="Rad17"/>
    <property type="match status" value="1"/>
</dbReference>
<dbReference type="GO" id="GO:0005634">
    <property type="term" value="C:nucleus"/>
    <property type="evidence" value="ECO:0007669"/>
    <property type="project" value="UniProtKB-SubCell"/>
</dbReference>
<dbReference type="Proteomes" id="UP000009328">
    <property type="component" value="Unassembled WGS sequence"/>
</dbReference>
<feature type="compositionally biased region" description="Low complexity" evidence="8">
    <location>
        <begin position="594"/>
        <end position="603"/>
    </location>
</feature>
<feature type="domain" description="Checkpoint protein RAD24-like helical bundle" evidence="9">
    <location>
        <begin position="365"/>
        <end position="484"/>
    </location>
</feature>
<dbReference type="GO" id="GO:0003689">
    <property type="term" value="F:DNA clamp loader activity"/>
    <property type="evidence" value="ECO:0007669"/>
    <property type="project" value="TreeGrafter"/>
</dbReference>
<dbReference type="PANTHER" id="PTHR12172">
    <property type="entry name" value="CELL CYCLE CHECKPOINT PROTEIN RAD17"/>
    <property type="match status" value="1"/>
</dbReference>
<proteinExistence type="inferred from homology"/>
<dbReference type="Gene3D" id="3.40.50.300">
    <property type="entry name" value="P-loop containing nucleotide triphosphate hydrolases"/>
    <property type="match status" value="1"/>
</dbReference>
<dbReference type="GO" id="GO:0003682">
    <property type="term" value="F:chromatin binding"/>
    <property type="evidence" value="ECO:0007669"/>
    <property type="project" value="TreeGrafter"/>
</dbReference>
<dbReference type="InterPro" id="IPR057927">
    <property type="entry name" value="RAD24-like_helical"/>
</dbReference>
<keyword evidence="11" id="KW-1185">Reference proteome</keyword>
<gene>
    <name evidence="10" type="ORF">BN7_2643</name>
</gene>
<feature type="compositionally biased region" description="Polar residues" evidence="8">
    <location>
        <begin position="70"/>
        <end position="81"/>
    </location>
</feature>
<protein>
    <submittedName>
        <fullName evidence="10">Checkpoint protein</fullName>
    </submittedName>
</protein>
<evidence type="ECO:0000256" key="8">
    <source>
        <dbReference type="SAM" id="MobiDB-lite"/>
    </source>
</evidence>
<evidence type="ECO:0000313" key="11">
    <source>
        <dbReference type="Proteomes" id="UP000009328"/>
    </source>
</evidence>
<reference evidence="10 11" key="1">
    <citation type="journal article" date="2012" name="Eukaryot. Cell">
        <title>Draft genome sequence of Wickerhamomyces ciferrii NRRL Y-1031 F-60-10.</title>
        <authorList>
            <person name="Schneider J."/>
            <person name="Andrea H."/>
            <person name="Blom J."/>
            <person name="Jaenicke S."/>
            <person name="Ruckert C."/>
            <person name="Schorsch C."/>
            <person name="Szczepanowski R."/>
            <person name="Farwick M."/>
            <person name="Goesmann A."/>
            <person name="Puhler A."/>
            <person name="Schaffer S."/>
            <person name="Tauch A."/>
            <person name="Kohler T."/>
            <person name="Brinkrolf K."/>
        </authorList>
    </citation>
    <scope>NUCLEOTIDE SEQUENCE [LARGE SCALE GENOMIC DNA]</scope>
    <source>
        <strain evidence="11">ATCC 14091 / BCRC 22168 / CBS 111 / JCM 3599 / NBRC 0793 / NRRL Y-1031 F-60-10</strain>
    </source>
</reference>
<feature type="region of interest" description="Disordered" evidence="8">
    <location>
        <begin position="70"/>
        <end position="95"/>
    </location>
</feature>
<dbReference type="PANTHER" id="PTHR12172:SF0">
    <property type="entry name" value="CELL CYCLE CHECKPOINT PROTEIN RAD17"/>
    <property type="match status" value="1"/>
</dbReference>
<dbReference type="STRING" id="1206466.K0KJE7"/>
<dbReference type="FunCoup" id="K0KJE7">
    <property type="interactions" value="182"/>
</dbReference>
<comment type="caution">
    <text evidence="10">The sequence shown here is derived from an EMBL/GenBank/DDBJ whole genome shotgun (WGS) entry which is preliminary data.</text>
</comment>
<dbReference type="InterPro" id="IPR004582">
    <property type="entry name" value="Checkpoint_prot_Rad17_Rad24"/>
</dbReference>
<sequence length="675" mass="76611">MPRARKKLGSDKEVEVQPRRSKRSVKQKPIQVINLTDDEDEDTIETIETIEDEPKPKKQKISALRNRIRSFSATPQTTRSPTPDPVPKSDLQPLEDDKDQWVHKYTPKTVNQVALHNKKLKEVKEDIEQMVKGSSDLRLLVLSGPAGASKSTIASCLGKELVPEVRHSSKDQNNDYVLEYTNDNASGSSITQFSEFLMSAKYRMGKNLSLILVEDLPNVFHEATREDFQKSLFHWIHNDLRTPPLIICITECEFSNDGNASQGYNIDNNYTAETILGRKLLMNPRVKRIKFNPVNTLLTKRVLKDIKSHEPSIFKSIGKSEIDEKIKELSEFGDIRSSISAFQFWAEWKFNHPGLGKDMLHIGKESSVSLFHAIGKCLFGSKNEGEDDLAAMDKVMKNFASKPTILKLGLLENYSKFNKSDFGLETAANISDGLSLSDLFGSQDTSLEIATRSTRTHFRILDSTESSNTHAATTFPREWKANKSIANIKSDIQKYIETEFKKRQAHRSFQDSNLFYGFYEPIINKQRGFKNKSMLHYLKYSGKPIPKELQVNNKLQNTVISERLGGPFREIFGDGDIVPDEEVRDLYFQVNQDVNNDSSSSEGGDSEFDDDPIADSDDETTEDFGQDDTFEKELVSLSQKPNLVSLNSTLSIKSQRNAEFLDDFEQDDDFDDSDF</sequence>
<keyword evidence="4" id="KW-0227">DNA damage</keyword>
<evidence type="ECO:0000256" key="1">
    <source>
        <dbReference type="ARBA" id="ARBA00004123"/>
    </source>
</evidence>
<evidence type="ECO:0000256" key="7">
    <source>
        <dbReference type="ARBA" id="ARBA00023306"/>
    </source>
</evidence>
<dbReference type="SUPFAM" id="SSF52540">
    <property type="entry name" value="P-loop containing nucleoside triphosphate hydrolases"/>
    <property type="match status" value="1"/>
</dbReference>
<evidence type="ECO:0000256" key="6">
    <source>
        <dbReference type="ARBA" id="ARBA00023242"/>
    </source>
</evidence>
<accession>K0KJE7</accession>
<feature type="region of interest" description="Disordered" evidence="8">
    <location>
        <begin position="1"/>
        <end position="39"/>
    </location>
</feature>
<dbReference type="EMBL" id="CAIF01000068">
    <property type="protein sequence ID" value="CCH43096.1"/>
    <property type="molecule type" value="Genomic_DNA"/>
</dbReference>
<evidence type="ECO:0000259" key="9">
    <source>
        <dbReference type="Pfam" id="PF25812"/>
    </source>
</evidence>
<evidence type="ECO:0000313" key="10">
    <source>
        <dbReference type="EMBL" id="CCH43096.1"/>
    </source>
</evidence>
<dbReference type="GO" id="GO:0005524">
    <property type="term" value="F:ATP binding"/>
    <property type="evidence" value="ECO:0007669"/>
    <property type="project" value="UniProtKB-KW"/>
</dbReference>
<keyword evidence="6" id="KW-0539">Nucleus</keyword>
<evidence type="ECO:0000256" key="5">
    <source>
        <dbReference type="ARBA" id="ARBA00022840"/>
    </source>
</evidence>
<keyword evidence="7" id="KW-0131">Cell cycle</keyword>
<keyword evidence="3" id="KW-0547">Nucleotide-binding</keyword>
<dbReference type="GO" id="GO:0000077">
    <property type="term" value="P:DNA damage checkpoint signaling"/>
    <property type="evidence" value="ECO:0007669"/>
    <property type="project" value="TreeGrafter"/>
</dbReference>
<feature type="region of interest" description="Disordered" evidence="8">
    <location>
        <begin position="594"/>
        <end position="629"/>
    </location>
</feature>
<feature type="compositionally biased region" description="Basic and acidic residues" evidence="8">
    <location>
        <begin position="8"/>
        <end position="18"/>
    </location>
</feature>
<dbReference type="Pfam" id="PF25812">
    <property type="entry name" value="RAD24_helical"/>
    <property type="match status" value="1"/>
</dbReference>
<dbReference type="GO" id="GO:0006281">
    <property type="term" value="P:DNA repair"/>
    <property type="evidence" value="ECO:0007669"/>
    <property type="project" value="InterPro"/>
</dbReference>
<dbReference type="GO" id="GO:0033314">
    <property type="term" value="P:mitotic DNA replication checkpoint signaling"/>
    <property type="evidence" value="ECO:0007669"/>
    <property type="project" value="TreeGrafter"/>
</dbReference>
<evidence type="ECO:0000256" key="2">
    <source>
        <dbReference type="ARBA" id="ARBA00006168"/>
    </source>
</evidence>
<dbReference type="InParanoid" id="K0KJE7"/>
<organism evidence="10 11">
    <name type="scientific">Wickerhamomyces ciferrii (strain ATCC 14091 / BCRC 22168 / CBS 111 / JCM 3599 / NBRC 0793 / NRRL Y-1031 F-60-10)</name>
    <name type="common">Yeast</name>
    <name type="synonym">Pichia ciferrii</name>
    <dbReference type="NCBI Taxonomy" id="1206466"/>
    <lineage>
        <taxon>Eukaryota</taxon>
        <taxon>Fungi</taxon>
        <taxon>Dikarya</taxon>
        <taxon>Ascomycota</taxon>
        <taxon>Saccharomycotina</taxon>
        <taxon>Saccharomycetes</taxon>
        <taxon>Phaffomycetales</taxon>
        <taxon>Wickerhamomycetaceae</taxon>
        <taxon>Wickerhamomyces</taxon>
    </lineage>
</organism>
<comment type="similarity">
    <text evidence="2">Belongs to the rad17/RAD24 family.</text>
</comment>
<evidence type="ECO:0000256" key="4">
    <source>
        <dbReference type="ARBA" id="ARBA00022763"/>
    </source>
</evidence>